<feature type="compositionally biased region" description="Basic and acidic residues" evidence="1">
    <location>
        <begin position="49"/>
        <end position="89"/>
    </location>
</feature>
<feature type="region of interest" description="Disordered" evidence="1">
    <location>
        <begin position="1"/>
        <end position="121"/>
    </location>
</feature>
<keyword evidence="3" id="KW-1185">Reference proteome</keyword>
<protein>
    <submittedName>
        <fullName evidence="2">Uncharacterized protein</fullName>
    </submittedName>
</protein>
<evidence type="ECO:0000313" key="3">
    <source>
        <dbReference type="Proteomes" id="UP000310108"/>
    </source>
</evidence>
<evidence type="ECO:0000313" key="2">
    <source>
        <dbReference type="EMBL" id="TKW56371.1"/>
    </source>
</evidence>
<proteinExistence type="predicted"/>
<sequence>MPWWPASACEPKLAKTPPRLATPPRSHQQNVQRRTGRRGPYECNGKPALLRDRRHEAHGPSSGRRDRPGKRLERQHPRRDKHLEQHGERLPAPGATRSTCTSTAPEDAFENPGSAPTSSEDCDWTTCAVVWLGNRWSVEEVEQLHQDPDGSCNQVVTEECISGLSQQLLESGLRPLERRSAPGAPAQWLHRTIDTEKEIITYRVQQPYSTLKTT</sequence>
<organism evidence="2 3">
    <name type="scientific">Colletotrichum tanaceti</name>
    <dbReference type="NCBI Taxonomy" id="1306861"/>
    <lineage>
        <taxon>Eukaryota</taxon>
        <taxon>Fungi</taxon>
        <taxon>Dikarya</taxon>
        <taxon>Ascomycota</taxon>
        <taxon>Pezizomycotina</taxon>
        <taxon>Sordariomycetes</taxon>
        <taxon>Hypocreomycetidae</taxon>
        <taxon>Glomerellales</taxon>
        <taxon>Glomerellaceae</taxon>
        <taxon>Colletotrichum</taxon>
        <taxon>Colletotrichum destructivum species complex</taxon>
    </lineage>
</organism>
<dbReference type="Proteomes" id="UP000310108">
    <property type="component" value="Unassembled WGS sequence"/>
</dbReference>
<evidence type="ECO:0000256" key="1">
    <source>
        <dbReference type="SAM" id="MobiDB-lite"/>
    </source>
</evidence>
<dbReference type="AlphaFoldDB" id="A0A4U6XL57"/>
<gene>
    <name evidence="2" type="ORF">CTA1_7238</name>
</gene>
<comment type="caution">
    <text evidence="2">The sequence shown here is derived from an EMBL/GenBank/DDBJ whole genome shotgun (WGS) entry which is preliminary data.</text>
</comment>
<dbReference type="EMBL" id="PJEX01000070">
    <property type="protein sequence ID" value="TKW56371.1"/>
    <property type="molecule type" value="Genomic_DNA"/>
</dbReference>
<reference evidence="2 3" key="1">
    <citation type="journal article" date="2019" name="PLoS ONE">
        <title>Comparative genome analysis indicates high evolutionary potential of pathogenicity genes in Colletotrichum tanaceti.</title>
        <authorList>
            <person name="Lelwala R.V."/>
            <person name="Korhonen P.K."/>
            <person name="Young N.D."/>
            <person name="Scott J.B."/>
            <person name="Ades P.A."/>
            <person name="Gasser R.B."/>
            <person name="Taylor P.W.J."/>
        </authorList>
    </citation>
    <scope>NUCLEOTIDE SEQUENCE [LARGE SCALE GENOMIC DNA]</scope>
    <source>
        <strain evidence="2">BRIP57314</strain>
    </source>
</reference>
<name>A0A4U6XL57_9PEZI</name>
<accession>A0A4U6XL57</accession>